<comment type="caution">
    <text evidence="8">The sequence shown here is derived from an EMBL/GenBank/DDBJ whole genome shotgun (WGS) entry which is preliminary data.</text>
</comment>
<protein>
    <submittedName>
        <fullName evidence="8">RNA polymerase sigma-70 factor (ECF subfamily)</fullName>
    </submittedName>
</protein>
<evidence type="ECO:0000256" key="4">
    <source>
        <dbReference type="ARBA" id="ARBA00023125"/>
    </source>
</evidence>
<dbReference type="InterPro" id="IPR013249">
    <property type="entry name" value="RNA_pol_sigma70_r4_t2"/>
</dbReference>
<keyword evidence="9" id="KW-1185">Reference proteome</keyword>
<evidence type="ECO:0000256" key="5">
    <source>
        <dbReference type="ARBA" id="ARBA00023163"/>
    </source>
</evidence>
<dbReference type="InterPro" id="IPR039425">
    <property type="entry name" value="RNA_pol_sigma-70-like"/>
</dbReference>
<dbReference type="CDD" id="cd06171">
    <property type="entry name" value="Sigma70_r4"/>
    <property type="match status" value="1"/>
</dbReference>
<gene>
    <name evidence="8" type="ORF">DFP98_103379</name>
</gene>
<dbReference type="InterPro" id="IPR013324">
    <property type="entry name" value="RNA_pol_sigma_r3/r4-like"/>
</dbReference>
<dbReference type="Gene3D" id="1.10.10.10">
    <property type="entry name" value="Winged helix-like DNA-binding domain superfamily/Winged helix DNA-binding domain"/>
    <property type="match status" value="1"/>
</dbReference>
<evidence type="ECO:0000313" key="8">
    <source>
        <dbReference type="EMBL" id="RED86524.1"/>
    </source>
</evidence>
<evidence type="ECO:0000256" key="1">
    <source>
        <dbReference type="ARBA" id="ARBA00010641"/>
    </source>
</evidence>
<dbReference type="SUPFAM" id="SSF88659">
    <property type="entry name" value="Sigma3 and sigma4 domains of RNA polymerase sigma factors"/>
    <property type="match status" value="1"/>
</dbReference>
<feature type="domain" description="RNA polymerase sigma factor 70 region 4 type 2" evidence="7">
    <location>
        <begin position="119"/>
        <end position="167"/>
    </location>
</feature>
<evidence type="ECO:0000256" key="3">
    <source>
        <dbReference type="ARBA" id="ARBA00023082"/>
    </source>
</evidence>
<keyword evidence="3" id="KW-0731">Sigma factor</keyword>
<dbReference type="OrthoDB" id="9785675at2"/>
<dbReference type="InterPro" id="IPR036388">
    <property type="entry name" value="WH-like_DNA-bd_sf"/>
</dbReference>
<dbReference type="Pfam" id="PF08281">
    <property type="entry name" value="Sigma70_r4_2"/>
    <property type="match status" value="1"/>
</dbReference>
<proteinExistence type="inferred from homology"/>
<dbReference type="Pfam" id="PF04542">
    <property type="entry name" value="Sigma70_r2"/>
    <property type="match status" value="1"/>
</dbReference>
<name>A0A3D9KKT9_9BACL</name>
<accession>A0A3D9KKT9</accession>
<dbReference type="PANTHER" id="PTHR43133:SF8">
    <property type="entry name" value="RNA POLYMERASE SIGMA FACTOR HI_1459-RELATED"/>
    <property type="match status" value="1"/>
</dbReference>
<keyword evidence="4" id="KW-0238">DNA-binding</keyword>
<dbReference type="GO" id="GO:0016987">
    <property type="term" value="F:sigma factor activity"/>
    <property type="evidence" value="ECO:0007669"/>
    <property type="project" value="UniProtKB-KW"/>
</dbReference>
<keyword evidence="2" id="KW-0805">Transcription regulation</keyword>
<dbReference type="GO" id="GO:0006352">
    <property type="term" value="P:DNA-templated transcription initiation"/>
    <property type="evidence" value="ECO:0007669"/>
    <property type="project" value="InterPro"/>
</dbReference>
<dbReference type="InterPro" id="IPR007627">
    <property type="entry name" value="RNA_pol_sigma70_r2"/>
</dbReference>
<evidence type="ECO:0000259" key="6">
    <source>
        <dbReference type="Pfam" id="PF04542"/>
    </source>
</evidence>
<organism evidence="8 9">
    <name type="scientific">Cohnella phaseoli</name>
    <dbReference type="NCBI Taxonomy" id="456490"/>
    <lineage>
        <taxon>Bacteria</taxon>
        <taxon>Bacillati</taxon>
        <taxon>Bacillota</taxon>
        <taxon>Bacilli</taxon>
        <taxon>Bacillales</taxon>
        <taxon>Paenibacillaceae</taxon>
        <taxon>Cohnella</taxon>
    </lineage>
</organism>
<dbReference type="GO" id="GO:0003677">
    <property type="term" value="F:DNA binding"/>
    <property type="evidence" value="ECO:0007669"/>
    <property type="project" value="UniProtKB-KW"/>
</dbReference>
<evidence type="ECO:0000256" key="2">
    <source>
        <dbReference type="ARBA" id="ARBA00023015"/>
    </source>
</evidence>
<dbReference type="Proteomes" id="UP000256977">
    <property type="component" value="Unassembled WGS sequence"/>
</dbReference>
<dbReference type="PANTHER" id="PTHR43133">
    <property type="entry name" value="RNA POLYMERASE ECF-TYPE SIGMA FACTO"/>
    <property type="match status" value="1"/>
</dbReference>
<dbReference type="InterPro" id="IPR013325">
    <property type="entry name" value="RNA_pol_sigma_r2"/>
</dbReference>
<dbReference type="RefSeq" id="WP_116059635.1">
    <property type="nucleotide sequence ID" value="NZ_QRDZ01000003.1"/>
</dbReference>
<dbReference type="Gene3D" id="1.10.1740.10">
    <property type="match status" value="1"/>
</dbReference>
<reference evidence="8 9" key="1">
    <citation type="submission" date="2018-07" db="EMBL/GenBank/DDBJ databases">
        <title>Genomic Encyclopedia of Type Strains, Phase III (KMG-III): the genomes of soil and plant-associated and newly described type strains.</title>
        <authorList>
            <person name="Whitman W."/>
        </authorList>
    </citation>
    <scope>NUCLEOTIDE SEQUENCE [LARGE SCALE GENOMIC DNA]</scope>
    <source>
        <strain evidence="8 9">CECT 7287</strain>
    </source>
</reference>
<dbReference type="SUPFAM" id="SSF88946">
    <property type="entry name" value="Sigma2 domain of RNA polymerase sigma factors"/>
    <property type="match status" value="1"/>
</dbReference>
<comment type="similarity">
    <text evidence="1">Belongs to the sigma-70 factor family. ECF subfamily.</text>
</comment>
<dbReference type="EMBL" id="QRDZ01000003">
    <property type="protein sequence ID" value="RED86524.1"/>
    <property type="molecule type" value="Genomic_DNA"/>
</dbReference>
<evidence type="ECO:0000259" key="7">
    <source>
        <dbReference type="Pfam" id="PF08281"/>
    </source>
</evidence>
<dbReference type="AlphaFoldDB" id="A0A3D9KKT9"/>
<dbReference type="NCBIfam" id="TIGR02937">
    <property type="entry name" value="sigma70-ECF"/>
    <property type="match status" value="1"/>
</dbReference>
<keyword evidence="5" id="KW-0804">Transcription</keyword>
<evidence type="ECO:0000313" key="9">
    <source>
        <dbReference type="Proteomes" id="UP000256977"/>
    </source>
</evidence>
<feature type="domain" description="RNA polymerase sigma-70 region 2" evidence="6">
    <location>
        <begin position="24"/>
        <end position="86"/>
    </location>
</feature>
<sequence length="196" mass="22633">MTDEQLMRQFADGNASALETLTYRYHAAIHKYIHRMMQSRVLAEDLTQECFVRVMLSAREGRYPQSFRPWLYKIATNLCRDHWRRSHVWAKAVPDLERNAAAASDNVSQIYEKQEERALVVQALNQLSAIRKEVIILRFYQELRLDEISDVLDIPLSTVKSRLYEAIRVLNGLLSAGGIKGETERRAAARKGGREI</sequence>
<dbReference type="InterPro" id="IPR014284">
    <property type="entry name" value="RNA_pol_sigma-70_dom"/>
</dbReference>